<name>A0A418NWK8_9SPHN</name>
<comment type="caution">
    <text evidence="1">The sequence shown here is derived from an EMBL/GenBank/DDBJ whole genome shotgun (WGS) entry which is preliminary data.</text>
</comment>
<sequence length="61" mass="6598">MDGDRIAQALARIEAASARIEAAALRRPAHDPLLQARYDRLRGETASALEEVEALIEALTA</sequence>
<organism evidence="1 2">
    <name type="scientific">Aurantiacibacter zhengii</name>
    <dbReference type="NCBI Taxonomy" id="2307003"/>
    <lineage>
        <taxon>Bacteria</taxon>
        <taxon>Pseudomonadati</taxon>
        <taxon>Pseudomonadota</taxon>
        <taxon>Alphaproteobacteria</taxon>
        <taxon>Sphingomonadales</taxon>
        <taxon>Erythrobacteraceae</taxon>
        <taxon>Aurantiacibacter</taxon>
    </lineage>
</organism>
<dbReference type="Proteomes" id="UP000286576">
    <property type="component" value="Unassembled WGS sequence"/>
</dbReference>
<dbReference type="AlphaFoldDB" id="A0A418NWK8"/>
<dbReference type="EMBL" id="QXFL01000001">
    <property type="protein sequence ID" value="RIV89000.1"/>
    <property type="molecule type" value="Genomic_DNA"/>
</dbReference>
<proteinExistence type="predicted"/>
<dbReference type="RefSeq" id="WP_119584279.1">
    <property type="nucleotide sequence ID" value="NZ_CAWODQ010000001.1"/>
</dbReference>
<accession>A0A418NWK8</accession>
<evidence type="ECO:0000313" key="1">
    <source>
        <dbReference type="EMBL" id="RIV89000.1"/>
    </source>
</evidence>
<keyword evidence="2" id="KW-1185">Reference proteome</keyword>
<protein>
    <submittedName>
        <fullName evidence="1">Uncharacterized protein</fullName>
    </submittedName>
</protein>
<evidence type="ECO:0000313" key="2">
    <source>
        <dbReference type="Proteomes" id="UP000286576"/>
    </source>
</evidence>
<reference evidence="1 2" key="1">
    <citation type="submission" date="2018-08" db="EMBL/GenBank/DDBJ databases">
        <title>Erythrobacter zhengii sp.nov., a bacterium isolated from deep-sea sediment.</title>
        <authorList>
            <person name="Fang C."/>
            <person name="Wu Y.-H."/>
            <person name="Sun C."/>
            <person name="Wang H."/>
            <person name="Cheng H."/>
            <person name="Meng F.-X."/>
            <person name="Wang C.-S."/>
            <person name="Xu X.-W."/>
        </authorList>
    </citation>
    <scope>NUCLEOTIDE SEQUENCE [LARGE SCALE GENOMIC DNA]</scope>
    <source>
        <strain evidence="1 2">V18</strain>
    </source>
</reference>
<gene>
    <name evidence="1" type="ORF">D2V07_01675</name>
</gene>